<dbReference type="Pfam" id="PF08877">
    <property type="entry name" value="MepB-like"/>
    <property type="match status" value="1"/>
</dbReference>
<dbReference type="EMBL" id="AHOM02000003">
    <property type="protein sequence ID" value="EJZ43693.1"/>
    <property type="molecule type" value="Genomic_DNA"/>
</dbReference>
<name>A0ABP2RHA6_9LEPT</name>
<accession>A0ABP2RHA6</accession>
<dbReference type="EMBL" id="AHOM02000001">
    <property type="protein sequence ID" value="EJZ43790.1"/>
    <property type="molecule type" value="Genomic_DNA"/>
</dbReference>
<dbReference type="InterPro" id="IPR011235">
    <property type="entry name" value="MepB-like"/>
</dbReference>
<proteinExistence type="predicted"/>
<keyword evidence="3" id="KW-1185">Reference proteome</keyword>
<organism evidence="1 3">
    <name type="scientific">Leptospira licerasiae str. MMD4847</name>
    <dbReference type="NCBI Taxonomy" id="1049971"/>
    <lineage>
        <taxon>Bacteria</taxon>
        <taxon>Pseudomonadati</taxon>
        <taxon>Spirochaetota</taxon>
        <taxon>Spirochaetia</taxon>
        <taxon>Leptospirales</taxon>
        <taxon>Leptospiraceae</taxon>
        <taxon>Leptospira</taxon>
    </lineage>
</organism>
<comment type="caution">
    <text evidence="1">The sequence shown here is derived from an EMBL/GenBank/DDBJ whole genome shotgun (WGS) entry which is preliminary data.</text>
</comment>
<evidence type="ECO:0000313" key="2">
    <source>
        <dbReference type="EMBL" id="EJZ43790.1"/>
    </source>
</evidence>
<reference evidence="1 3" key="1">
    <citation type="submission" date="2012-08" db="EMBL/GenBank/DDBJ databases">
        <authorList>
            <person name="Harkins D.M."/>
            <person name="Durkin A.S."/>
            <person name="Selengut J.D."/>
            <person name="Sanka R."/>
            <person name="DePew J."/>
            <person name="Purushe J."/>
            <person name="Matthias M.A."/>
            <person name="Vinetz J.M."/>
            <person name="Sutton G.G."/>
            <person name="Nelson W.C."/>
            <person name="Fouts D.E."/>
        </authorList>
    </citation>
    <scope>NUCLEOTIDE SEQUENCE [LARGE SCALE GENOMIC DNA]</scope>
    <source>
        <strain evidence="1 3">MMD4847</strain>
    </source>
</reference>
<dbReference type="Proteomes" id="UP000018720">
    <property type="component" value="Unassembled WGS sequence"/>
</dbReference>
<dbReference type="Gene3D" id="3.40.1350.140">
    <property type="entry name" value="MepB-like"/>
    <property type="match status" value="1"/>
</dbReference>
<protein>
    <submittedName>
        <fullName evidence="1">MepB protein</fullName>
    </submittedName>
</protein>
<dbReference type="InterPro" id="IPR038231">
    <property type="entry name" value="MepB-like_sf"/>
</dbReference>
<evidence type="ECO:0000313" key="3">
    <source>
        <dbReference type="Proteomes" id="UP000018720"/>
    </source>
</evidence>
<dbReference type="RefSeq" id="WP_008588793.1">
    <property type="nucleotide sequence ID" value="NZ_AHOM02000001.1"/>
</dbReference>
<gene>
    <name evidence="2" type="ORF">LEP1GSC178_2007</name>
    <name evidence="1" type="ORF">LEP1GSC178_2355</name>
</gene>
<sequence>MQKNELNLDKLPTFLRDVNLLFLKRCNLKIESYQLEKESSDYNAASLKLREKQIIFRSAKITPKKNGLFVTLWRRNKNGITIPFHERDQFDIVIIEVRNLRRIGHFVFRKDILIKNGIISSKKVGKRGFRIYPPWEIPSSKQAAVSQNWQLEHFFEEKKENVDDSLNLERIINFDSSK</sequence>
<evidence type="ECO:0000313" key="1">
    <source>
        <dbReference type="EMBL" id="EJZ43693.1"/>
    </source>
</evidence>